<dbReference type="InterPro" id="IPR010998">
    <property type="entry name" value="Integrase_recombinase_N"/>
</dbReference>
<dbReference type="PANTHER" id="PTHR30349:SF81">
    <property type="entry name" value="TYROSINE RECOMBINASE XERC"/>
    <property type="match status" value="1"/>
</dbReference>
<dbReference type="InterPro" id="IPR013762">
    <property type="entry name" value="Integrase-like_cat_sf"/>
</dbReference>
<accession>A0ABQ4BJ46</accession>
<dbReference type="EMBL" id="BOMS01000110">
    <property type="protein sequence ID" value="GIE70704.1"/>
    <property type="molecule type" value="Genomic_DNA"/>
</dbReference>
<evidence type="ECO:0000256" key="2">
    <source>
        <dbReference type="ARBA" id="ARBA00023172"/>
    </source>
</evidence>
<dbReference type="PROSITE" id="PS51900">
    <property type="entry name" value="CB"/>
    <property type="match status" value="1"/>
</dbReference>
<evidence type="ECO:0000313" key="6">
    <source>
        <dbReference type="EMBL" id="GIE70704.1"/>
    </source>
</evidence>
<feature type="domain" description="Tyr recombinase" evidence="4">
    <location>
        <begin position="145"/>
        <end position="333"/>
    </location>
</feature>
<dbReference type="Proteomes" id="UP000624709">
    <property type="component" value="Unassembled WGS sequence"/>
</dbReference>
<evidence type="ECO:0000256" key="3">
    <source>
        <dbReference type="PROSITE-ProRule" id="PRU01248"/>
    </source>
</evidence>
<gene>
    <name evidence="6" type="ORF">Apa02nite_068120</name>
</gene>
<organism evidence="6 7">
    <name type="scientific">Actinoplanes palleronii</name>
    <dbReference type="NCBI Taxonomy" id="113570"/>
    <lineage>
        <taxon>Bacteria</taxon>
        <taxon>Bacillati</taxon>
        <taxon>Actinomycetota</taxon>
        <taxon>Actinomycetes</taxon>
        <taxon>Micromonosporales</taxon>
        <taxon>Micromonosporaceae</taxon>
        <taxon>Actinoplanes</taxon>
    </lineage>
</organism>
<proteinExistence type="predicted"/>
<dbReference type="PROSITE" id="PS51898">
    <property type="entry name" value="TYR_RECOMBINASE"/>
    <property type="match status" value="1"/>
</dbReference>
<dbReference type="InterPro" id="IPR044068">
    <property type="entry name" value="CB"/>
</dbReference>
<dbReference type="RefSeq" id="WP_203828708.1">
    <property type="nucleotide sequence ID" value="NZ_BAAATY010000018.1"/>
</dbReference>
<keyword evidence="1 3" id="KW-0238">DNA-binding</keyword>
<dbReference type="Pfam" id="PF00589">
    <property type="entry name" value="Phage_integrase"/>
    <property type="match status" value="1"/>
</dbReference>
<sequence length="341" mass="38744">MPRQHPRTRRPARDDIGSYLVWVNSWDLSLRAEGRKERTRTGYFDDMVFFAGWLLRHRPKFRDWQDVDKRTLREFFAWLQAAGTPCPHLIVDGEPPAECEGYAVGYVRHVAVSVDRFYGWWSAEEELPNPLDGVKLPQQQQLGKSQVPVLDTEALGKLIHDAEADRSFHGRRDAALLRLFICTGVRLAELAGIRLGDLNLQKREALVTGKGSKSRTVRFDDRSALALDRYLRARAKRPEAKQGERAPLWLGHVRATSGAGMTGSGIYQAIKRRGDRVGVVVHPHMFRHTFSHRWLDAGGAEGDLMELNGWDSPQMLRHYGASARAARARRAYDRVDIMGDI</sequence>
<reference evidence="6 7" key="1">
    <citation type="submission" date="2021-01" db="EMBL/GenBank/DDBJ databases">
        <title>Whole genome shotgun sequence of Actinoplanes palleronii NBRC 14916.</title>
        <authorList>
            <person name="Komaki H."/>
            <person name="Tamura T."/>
        </authorList>
    </citation>
    <scope>NUCLEOTIDE SEQUENCE [LARGE SCALE GENOMIC DNA]</scope>
    <source>
        <strain evidence="6 7">NBRC 14916</strain>
    </source>
</reference>
<dbReference type="Gene3D" id="1.10.150.130">
    <property type="match status" value="1"/>
</dbReference>
<dbReference type="SUPFAM" id="SSF56349">
    <property type="entry name" value="DNA breaking-rejoining enzymes"/>
    <property type="match status" value="1"/>
</dbReference>
<protein>
    <submittedName>
        <fullName evidence="6">Uncharacterized protein</fullName>
    </submittedName>
</protein>
<dbReference type="PANTHER" id="PTHR30349">
    <property type="entry name" value="PHAGE INTEGRASE-RELATED"/>
    <property type="match status" value="1"/>
</dbReference>
<keyword evidence="2" id="KW-0233">DNA recombination</keyword>
<comment type="caution">
    <text evidence="6">The sequence shown here is derived from an EMBL/GenBank/DDBJ whole genome shotgun (WGS) entry which is preliminary data.</text>
</comment>
<evidence type="ECO:0000259" key="4">
    <source>
        <dbReference type="PROSITE" id="PS51898"/>
    </source>
</evidence>
<dbReference type="Gene3D" id="1.10.443.10">
    <property type="entry name" value="Intergrase catalytic core"/>
    <property type="match status" value="1"/>
</dbReference>
<dbReference type="InterPro" id="IPR011010">
    <property type="entry name" value="DNA_brk_join_enz"/>
</dbReference>
<name>A0ABQ4BJ46_9ACTN</name>
<feature type="domain" description="Core-binding (CB)" evidence="5">
    <location>
        <begin position="17"/>
        <end position="122"/>
    </location>
</feature>
<evidence type="ECO:0000256" key="1">
    <source>
        <dbReference type="ARBA" id="ARBA00023125"/>
    </source>
</evidence>
<evidence type="ECO:0000313" key="7">
    <source>
        <dbReference type="Proteomes" id="UP000624709"/>
    </source>
</evidence>
<dbReference type="InterPro" id="IPR050090">
    <property type="entry name" value="Tyrosine_recombinase_XerCD"/>
</dbReference>
<dbReference type="InterPro" id="IPR002104">
    <property type="entry name" value="Integrase_catalytic"/>
</dbReference>
<evidence type="ECO:0000259" key="5">
    <source>
        <dbReference type="PROSITE" id="PS51900"/>
    </source>
</evidence>
<keyword evidence="7" id="KW-1185">Reference proteome</keyword>